<evidence type="ECO:0000313" key="1">
    <source>
        <dbReference type="EMBL" id="MDO5974796.1"/>
    </source>
</evidence>
<keyword evidence="2" id="KW-1185">Reference proteome</keyword>
<evidence type="ECO:0000313" key="2">
    <source>
        <dbReference type="Proteomes" id="UP001176806"/>
    </source>
</evidence>
<dbReference type="InterPro" id="IPR018490">
    <property type="entry name" value="cNMP-bd_dom_sf"/>
</dbReference>
<dbReference type="Proteomes" id="UP001176806">
    <property type="component" value="Unassembled WGS sequence"/>
</dbReference>
<sequence>MEDLYSYLNAISPVQETTWNELKIIFTEQSLKKGEYFVKEVKTAKKFGFIRKGIIRAFYRNNEGVEYNKHFFVDNNMIDAYSSLITQ</sequence>
<comment type="caution">
    <text evidence="1">The sequence shown here is derived from an EMBL/GenBank/DDBJ whole genome shotgun (WGS) entry which is preliminary data.</text>
</comment>
<organism evidence="1 2">
    <name type="scientific">Flavivirga jejuensis</name>
    <dbReference type="NCBI Taxonomy" id="870487"/>
    <lineage>
        <taxon>Bacteria</taxon>
        <taxon>Pseudomonadati</taxon>
        <taxon>Bacteroidota</taxon>
        <taxon>Flavobacteriia</taxon>
        <taxon>Flavobacteriales</taxon>
        <taxon>Flavobacteriaceae</taxon>
        <taxon>Flavivirga</taxon>
    </lineage>
</organism>
<dbReference type="InterPro" id="IPR014710">
    <property type="entry name" value="RmlC-like_jellyroll"/>
</dbReference>
<reference evidence="1" key="1">
    <citation type="submission" date="2023-07" db="EMBL/GenBank/DDBJ databases">
        <title>Two novel species in the genus Flavivirga.</title>
        <authorList>
            <person name="Kwon K."/>
        </authorList>
    </citation>
    <scope>NUCLEOTIDE SEQUENCE</scope>
    <source>
        <strain evidence="1">KACC 14158</strain>
    </source>
</reference>
<proteinExistence type="predicted"/>
<gene>
    <name evidence="1" type="ORF">Q4Q40_11425</name>
</gene>
<accession>A0ABT8WNS2</accession>
<dbReference type="SUPFAM" id="SSF51206">
    <property type="entry name" value="cAMP-binding domain-like"/>
    <property type="match status" value="1"/>
</dbReference>
<dbReference type="RefSeq" id="WP_303301925.1">
    <property type="nucleotide sequence ID" value="NZ_BAABDA010000050.1"/>
</dbReference>
<protein>
    <recommendedName>
        <fullName evidence="3">Cyclic nucleotide-binding domain-containing protein</fullName>
    </recommendedName>
</protein>
<evidence type="ECO:0008006" key="3">
    <source>
        <dbReference type="Google" id="ProtNLM"/>
    </source>
</evidence>
<dbReference type="EMBL" id="JAUOEL010000003">
    <property type="protein sequence ID" value="MDO5974796.1"/>
    <property type="molecule type" value="Genomic_DNA"/>
</dbReference>
<name>A0ABT8WNS2_9FLAO</name>
<dbReference type="Gene3D" id="2.60.120.10">
    <property type="entry name" value="Jelly Rolls"/>
    <property type="match status" value="1"/>
</dbReference>